<evidence type="ECO:0000313" key="2">
    <source>
        <dbReference type="Proteomes" id="UP000537775"/>
    </source>
</evidence>
<comment type="caution">
    <text evidence="1">The sequence shown here is derived from an EMBL/GenBank/DDBJ whole genome shotgun (WGS) entry which is preliminary data.</text>
</comment>
<proteinExistence type="predicted"/>
<reference evidence="1 2" key="1">
    <citation type="submission" date="2020-08" db="EMBL/GenBank/DDBJ databases">
        <title>Sequencing the genomes of 1000 actinobacteria strains.</title>
        <authorList>
            <person name="Klenk H.-P."/>
        </authorList>
    </citation>
    <scope>NUCLEOTIDE SEQUENCE [LARGE SCALE GENOMIC DNA]</scope>
    <source>
        <strain evidence="1 2">DSM 12511</strain>
    </source>
</reference>
<name>A0A7X0FQM8_9MICO</name>
<accession>A0A7X0FQM8</accession>
<protein>
    <submittedName>
        <fullName evidence="1">Uncharacterized protein</fullName>
    </submittedName>
</protein>
<dbReference type="EMBL" id="JACHML010000001">
    <property type="protein sequence ID" value="MBB6391754.1"/>
    <property type="molecule type" value="Genomic_DNA"/>
</dbReference>
<gene>
    <name evidence="1" type="ORF">HD594_002067</name>
</gene>
<sequence length="41" mass="4262">MKDFAYTATPTGQFTVLGGGLEDLGYDPALGYTPDAGLSIH</sequence>
<dbReference type="AlphaFoldDB" id="A0A7X0FQM8"/>
<dbReference type="Proteomes" id="UP000537775">
    <property type="component" value="Unassembled WGS sequence"/>
</dbReference>
<evidence type="ECO:0000313" key="1">
    <source>
        <dbReference type="EMBL" id="MBB6391754.1"/>
    </source>
</evidence>
<organism evidence="1 2">
    <name type="scientific">Microbacterium thalassium</name>
    <dbReference type="NCBI Taxonomy" id="362649"/>
    <lineage>
        <taxon>Bacteria</taxon>
        <taxon>Bacillati</taxon>
        <taxon>Actinomycetota</taxon>
        <taxon>Actinomycetes</taxon>
        <taxon>Micrococcales</taxon>
        <taxon>Microbacteriaceae</taxon>
        <taxon>Microbacterium</taxon>
    </lineage>
</organism>
<dbReference type="RefSeq" id="WP_271171225.1">
    <property type="nucleotide sequence ID" value="NZ_BAAAJR010000006.1"/>
</dbReference>
<keyword evidence="2" id="KW-1185">Reference proteome</keyword>